<reference evidence="1 2" key="1">
    <citation type="journal article" date="2011" name="Nature">
        <title>The Medicago genome provides insight into the evolution of rhizobial symbioses.</title>
        <authorList>
            <person name="Young N.D."/>
            <person name="Debelle F."/>
            <person name="Oldroyd G.E."/>
            <person name="Geurts R."/>
            <person name="Cannon S.B."/>
            <person name="Udvardi M.K."/>
            <person name="Benedito V.A."/>
            <person name="Mayer K.F."/>
            <person name="Gouzy J."/>
            <person name="Schoof H."/>
            <person name="Van de Peer Y."/>
            <person name="Proost S."/>
            <person name="Cook D.R."/>
            <person name="Meyers B.C."/>
            <person name="Spannagl M."/>
            <person name="Cheung F."/>
            <person name="De Mita S."/>
            <person name="Krishnakumar V."/>
            <person name="Gundlach H."/>
            <person name="Zhou S."/>
            <person name="Mudge J."/>
            <person name="Bharti A.K."/>
            <person name="Murray J.D."/>
            <person name="Naoumkina M.A."/>
            <person name="Rosen B."/>
            <person name="Silverstein K.A."/>
            <person name="Tang H."/>
            <person name="Rombauts S."/>
            <person name="Zhao P.X."/>
            <person name="Zhou P."/>
            <person name="Barbe V."/>
            <person name="Bardou P."/>
            <person name="Bechner M."/>
            <person name="Bellec A."/>
            <person name="Berger A."/>
            <person name="Berges H."/>
            <person name="Bidwell S."/>
            <person name="Bisseling T."/>
            <person name="Choisne N."/>
            <person name="Couloux A."/>
            <person name="Denny R."/>
            <person name="Deshpande S."/>
            <person name="Dai X."/>
            <person name="Doyle J.J."/>
            <person name="Dudez A.M."/>
            <person name="Farmer A.D."/>
            <person name="Fouteau S."/>
            <person name="Franken C."/>
            <person name="Gibelin C."/>
            <person name="Gish J."/>
            <person name="Goldstein S."/>
            <person name="Gonzalez A.J."/>
            <person name="Green P.J."/>
            <person name="Hallab A."/>
            <person name="Hartog M."/>
            <person name="Hua A."/>
            <person name="Humphray S.J."/>
            <person name="Jeong D.H."/>
            <person name="Jing Y."/>
            <person name="Jocker A."/>
            <person name="Kenton S.M."/>
            <person name="Kim D.J."/>
            <person name="Klee K."/>
            <person name="Lai H."/>
            <person name="Lang C."/>
            <person name="Lin S."/>
            <person name="Macmil S.L."/>
            <person name="Magdelenat G."/>
            <person name="Matthews L."/>
            <person name="McCorrison J."/>
            <person name="Monaghan E.L."/>
            <person name="Mun J.H."/>
            <person name="Najar F.Z."/>
            <person name="Nicholson C."/>
            <person name="Noirot C."/>
            <person name="O'Bleness M."/>
            <person name="Paule C.R."/>
            <person name="Poulain J."/>
            <person name="Prion F."/>
            <person name="Qin B."/>
            <person name="Qu C."/>
            <person name="Retzel E.F."/>
            <person name="Riddle C."/>
            <person name="Sallet E."/>
            <person name="Samain S."/>
            <person name="Samson N."/>
            <person name="Sanders I."/>
            <person name="Saurat O."/>
            <person name="Scarpelli C."/>
            <person name="Schiex T."/>
            <person name="Segurens B."/>
            <person name="Severin A.J."/>
            <person name="Sherrier D.J."/>
            <person name="Shi R."/>
            <person name="Sims S."/>
            <person name="Singer S.R."/>
            <person name="Sinharoy S."/>
            <person name="Sterck L."/>
            <person name="Viollet A."/>
            <person name="Wang B.B."/>
            <person name="Wang K."/>
            <person name="Wang M."/>
            <person name="Wang X."/>
            <person name="Warfsmann J."/>
            <person name="Weissenbach J."/>
            <person name="White D.D."/>
            <person name="White J.D."/>
            <person name="Wiley G.B."/>
            <person name="Wincker P."/>
            <person name="Xing Y."/>
            <person name="Yang L."/>
            <person name="Yao Z."/>
            <person name="Ying F."/>
            <person name="Zhai J."/>
            <person name="Zhou L."/>
            <person name="Zuber A."/>
            <person name="Denarie J."/>
            <person name="Dixon R.A."/>
            <person name="May G.D."/>
            <person name="Schwartz D.C."/>
            <person name="Rogers J."/>
            <person name="Quetier F."/>
            <person name="Town C.D."/>
            <person name="Roe B.A."/>
        </authorList>
    </citation>
    <scope>NUCLEOTIDE SEQUENCE [LARGE SCALE GENOMIC DNA]</scope>
    <source>
        <strain evidence="1">A17</strain>
        <strain evidence="2">cv. Jemalong A17</strain>
    </source>
</reference>
<dbReference type="Proteomes" id="UP000002051">
    <property type="component" value="Unassembled WGS sequence"/>
</dbReference>
<proteinExistence type="predicted"/>
<dbReference type="EnsemblPlants" id="AES78129">
    <property type="protein sequence ID" value="AES78129"/>
    <property type="gene ID" value="MTR_7g024940"/>
</dbReference>
<dbReference type="PANTHER" id="PTHR11697">
    <property type="entry name" value="GENERAL TRANSCRIPTION FACTOR 2-RELATED ZINC FINGER PROTEIN"/>
    <property type="match status" value="1"/>
</dbReference>
<reference evidence="2" key="3">
    <citation type="submission" date="2015-04" db="UniProtKB">
        <authorList>
            <consortium name="EnsemblPlants"/>
        </authorList>
    </citation>
    <scope>IDENTIFICATION</scope>
    <source>
        <strain evidence="2">cv. Jemalong A17</strain>
    </source>
</reference>
<evidence type="ECO:0000313" key="2">
    <source>
        <dbReference type="EnsemblPlants" id="AES78129"/>
    </source>
</evidence>
<sequence>MNEGGKNLCLRLLKIDIKNDIYVPNMDAPPTKSFATFDVNKILRITELYPTDILDVSEGVSDLCAKLVEINKCSTFAIVYKLLKLILLLPVTTASVEHVFFFSFRYGGYEESIILHQTMLF</sequence>
<name>G7KXW4_MEDTR</name>
<protein>
    <submittedName>
        <fullName evidence="1 2">Uncharacterized protein</fullName>
    </submittedName>
</protein>
<dbReference type="EMBL" id="CM001223">
    <property type="protein sequence ID" value="AES78129.2"/>
    <property type="molecule type" value="Genomic_DNA"/>
</dbReference>
<reference evidence="1 2" key="2">
    <citation type="journal article" date="2014" name="BMC Genomics">
        <title>An improved genome release (version Mt4.0) for the model legume Medicago truncatula.</title>
        <authorList>
            <person name="Tang H."/>
            <person name="Krishnakumar V."/>
            <person name="Bidwell S."/>
            <person name="Rosen B."/>
            <person name="Chan A."/>
            <person name="Zhou S."/>
            <person name="Gentzbittel L."/>
            <person name="Childs K.L."/>
            <person name="Yandell M."/>
            <person name="Gundlach H."/>
            <person name="Mayer K.F."/>
            <person name="Schwartz D.C."/>
            <person name="Town C.D."/>
        </authorList>
    </citation>
    <scope>GENOME REANNOTATION</scope>
    <source>
        <strain evidence="2">cv. Jemalong A17</strain>
    </source>
</reference>
<evidence type="ECO:0000313" key="1">
    <source>
        <dbReference type="EMBL" id="AES78129.2"/>
    </source>
</evidence>
<evidence type="ECO:0000313" key="3">
    <source>
        <dbReference type="Proteomes" id="UP000002051"/>
    </source>
</evidence>
<accession>A0A0C3W3D0</accession>
<keyword evidence="3" id="KW-1185">Reference proteome</keyword>
<gene>
    <name evidence="1" type="ordered locus">MTR_7g024940</name>
</gene>
<accession>G7KXW4</accession>
<organism evidence="1 3">
    <name type="scientific">Medicago truncatula</name>
    <name type="common">Barrel medic</name>
    <name type="synonym">Medicago tribuloides</name>
    <dbReference type="NCBI Taxonomy" id="3880"/>
    <lineage>
        <taxon>Eukaryota</taxon>
        <taxon>Viridiplantae</taxon>
        <taxon>Streptophyta</taxon>
        <taxon>Embryophyta</taxon>
        <taxon>Tracheophyta</taxon>
        <taxon>Spermatophyta</taxon>
        <taxon>Magnoliopsida</taxon>
        <taxon>eudicotyledons</taxon>
        <taxon>Gunneridae</taxon>
        <taxon>Pentapetalae</taxon>
        <taxon>rosids</taxon>
        <taxon>fabids</taxon>
        <taxon>Fabales</taxon>
        <taxon>Fabaceae</taxon>
        <taxon>Papilionoideae</taxon>
        <taxon>50 kb inversion clade</taxon>
        <taxon>NPAAA clade</taxon>
        <taxon>Hologalegina</taxon>
        <taxon>IRL clade</taxon>
        <taxon>Trifolieae</taxon>
        <taxon>Medicago</taxon>
    </lineage>
</organism>
<dbReference type="PaxDb" id="3880-AES78129"/>
<dbReference type="AlphaFoldDB" id="G7KXW4"/>
<dbReference type="HOGENOM" id="CLU_2041541_0_0_1"/>
<dbReference type="PANTHER" id="PTHR11697:SF230">
    <property type="entry name" value="ZINC FINGER, MYM DOMAIN CONTAINING 1"/>
    <property type="match status" value="1"/>
</dbReference>
<dbReference type="InterPro" id="IPR055298">
    <property type="entry name" value="AtLOH3-like"/>
</dbReference>